<organism evidence="4 5">
    <name type="scientific">Pedobacter hiemivivus</name>
    <dbReference type="NCBI Taxonomy" id="2530454"/>
    <lineage>
        <taxon>Bacteria</taxon>
        <taxon>Pseudomonadati</taxon>
        <taxon>Bacteroidota</taxon>
        <taxon>Sphingobacteriia</taxon>
        <taxon>Sphingobacteriales</taxon>
        <taxon>Sphingobacteriaceae</taxon>
        <taxon>Pedobacter</taxon>
    </lineage>
</organism>
<comment type="caution">
    <text evidence="4">The sequence shown here is derived from an EMBL/GenBank/DDBJ whole genome shotgun (WGS) entry which is preliminary data.</text>
</comment>
<dbReference type="PANTHER" id="PTHR13833">
    <property type="match status" value="1"/>
</dbReference>
<dbReference type="Gene3D" id="2.60.40.1080">
    <property type="match status" value="1"/>
</dbReference>
<dbReference type="CDD" id="cd14953">
    <property type="entry name" value="NHL_like_1"/>
    <property type="match status" value="1"/>
</dbReference>
<evidence type="ECO:0000256" key="1">
    <source>
        <dbReference type="ARBA" id="ARBA00022737"/>
    </source>
</evidence>
<sequence>MYHKTIKSALRALFVVLMFFPLQKSLAQAPAITYASPKTYIVGSSIIPLLPVNTGGAVPANSYNMVSRFAGGYAPVSFDGVGAGAGFDNPSGIGTDALGNVYVSDFGSGAIRKITPAAIVTTIGNVNTPSGLTVDNLGNIFVSSFDESRIYKISPAGVKTVFAGNGGSGSVDGMGTAASFYGPGGMTTDVTGNLYVADQSNNKIRKVTPAGLVTTIAGSGSAAANDGPALSASFYNPDGVAVDALGNIYVADSKNNKIRKISVGGLVSTFAGSGAAGYLNGTGAAASFNYPTSLDADVAGNLYVSDYRNNVIRKISPTGVVTTLAGSGSTGNLNGIGTAASFYGPLGLVFDQNDNLYVADYINDLIRKITLTGYVIDKVLPPGFNFDPSTGIISGTPTGPAVATDYKITAFNIYGNSSADVNIEVLRPSPVSLAPFPVKTVCSDDFDPGAVSNVPVTYTSSNPLVAIVVNGEIHIVGPGVSTITVSNGASFADQILTVDPLLIPSVKITPTYFSSCEGMELTYEAITIDAGINPTYQWQVNGQNVGLNSSKFISSDLKTGDVITCVVTNNDACIPVSSPVSGPASLDTTPYTSIAVSIVSSVSGPMCPGTPVTFTAIPSDNVHSPNYSWYVNGVLTATNSSVFAVATLKNGAVVYCVMVAGGACILNPVVNSNSISVSILNGADCVIKVPNAFSPNGDNINDKWIINALNASEGCTVKVFNRQGSIVYQSIGYGEPWDGTTNGKAVPIGTYYYLIALENGKKKMSGSITILR</sequence>
<accession>A0A4R0MS63</accession>
<protein>
    <submittedName>
        <fullName evidence="4">T9SS type B sorting domain-containing protein</fullName>
    </submittedName>
</protein>
<dbReference type="InterPro" id="IPR011042">
    <property type="entry name" value="6-blade_b-propeller_TolB-like"/>
</dbReference>
<keyword evidence="1" id="KW-0677">Repeat</keyword>
<dbReference type="Proteomes" id="UP000291117">
    <property type="component" value="Unassembled WGS sequence"/>
</dbReference>
<proteinExistence type="predicted"/>
<feature type="signal peptide" evidence="3">
    <location>
        <begin position="1"/>
        <end position="27"/>
    </location>
</feature>
<evidence type="ECO:0000256" key="2">
    <source>
        <dbReference type="PROSITE-ProRule" id="PRU00504"/>
    </source>
</evidence>
<evidence type="ECO:0000313" key="5">
    <source>
        <dbReference type="Proteomes" id="UP000291117"/>
    </source>
</evidence>
<dbReference type="EMBL" id="SJSM01000018">
    <property type="protein sequence ID" value="TCC89593.1"/>
    <property type="molecule type" value="Genomic_DNA"/>
</dbReference>
<dbReference type="SUPFAM" id="SSF63829">
    <property type="entry name" value="Calcium-dependent phosphotriesterase"/>
    <property type="match status" value="1"/>
</dbReference>
<dbReference type="Gene3D" id="2.120.10.30">
    <property type="entry name" value="TolB, C-terminal domain"/>
    <property type="match status" value="3"/>
</dbReference>
<dbReference type="NCBIfam" id="TIGR04131">
    <property type="entry name" value="Bac_Flav_CTERM"/>
    <property type="match status" value="1"/>
</dbReference>
<keyword evidence="5" id="KW-1185">Reference proteome</keyword>
<feature type="repeat" description="NHL" evidence="2">
    <location>
        <begin position="234"/>
        <end position="264"/>
    </location>
</feature>
<evidence type="ECO:0000313" key="4">
    <source>
        <dbReference type="EMBL" id="TCC89593.1"/>
    </source>
</evidence>
<name>A0A4R0MS63_9SPHI</name>
<dbReference type="Pfam" id="PF05345">
    <property type="entry name" value="He_PIG"/>
    <property type="match status" value="1"/>
</dbReference>
<dbReference type="AlphaFoldDB" id="A0A4R0MS63"/>
<evidence type="ECO:0000256" key="3">
    <source>
        <dbReference type="SAM" id="SignalP"/>
    </source>
</evidence>
<dbReference type="PANTHER" id="PTHR13833:SF71">
    <property type="entry name" value="NHL DOMAIN-CONTAINING PROTEIN"/>
    <property type="match status" value="1"/>
</dbReference>
<dbReference type="RefSeq" id="WP_131611097.1">
    <property type="nucleotide sequence ID" value="NZ_SJSM01000018.1"/>
</dbReference>
<dbReference type="Pfam" id="PF01436">
    <property type="entry name" value="NHL"/>
    <property type="match status" value="1"/>
</dbReference>
<dbReference type="InterPro" id="IPR026341">
    <property type="entry name" value="T9SS_type_B"/>
</dbReference>
<dbReference type="InterPro" id="IPR013783">
    <property type="entry name" value="Ig-like_fold"/>
</dbReference>
<dbReference type="OrthoDB" id="641420at2"/>
<keyword evidence="3" id="KW-0732">Signal</keyword>
<gene>
    <name evidence="4" type="ORF">EZ444_20910</name>
</gene>
<reference evidence="4 5" key="1">
    <citation type="submission" date="2019-02" db="EMBL/GenBank/DDBJ databases">
        <title>Pedobacter sp. RP-3-8 sp. nov., isolated from Arctic soil.</title>
        <authorList>
            <person name="Dahal R.H."/>
        </authorList>
    </citation>
    <scope>NUCLEOTIDE SEQUENCE [LARGE SCALE GENOMIC DNA]</scope>
    <source>
        <strain evidence="4 5">RP-3-8</strain>
    </source>
</reference>
<dbReference type="Gene3D" id="2.60.40.10">
    <property type="entry name" value="Immunoglobulins"/>
    <property type="match status" value="1"/>
</dbReference>
<feature type="chain" id="PRO_5020631632" evidence="3">
    <location>
        <begin position="28"/>
        <end position="772"/>
    </location>
</feature>
<dbReference type="PROSITE" id="PS51125">
    <property type="entry name" value="NHL"/>
    <property type="match status" value="1"/>
</dbReference>
<dbReference type="InterPro" id="IPR001258">
    <property type="entry name" value="NHL_repeat"/>
</dbReference>
<dbReference type="Pfam" id="PF13585">
    <property type="entry name" value="CHU_C"/>
    <property type="match status" value="1"/>
</dbReference>